<gene>
    <name evidence="2" type="ORF">NKI33_10685</name>
</gene>
<protein>
    <submittedName>
        <fullName evidence="2">Uncharacterized protein</fullName>
    </submittedName>
</protein>
<dbReference type="RefSeq" id="WP_023767121.1">
    <property type="nucleotide sequence ID" value="NZ_CP100477.1"/>
</dbReference>
<dbReference type="Proteomes" id="UP001464387">
    <property type="component" value="Unassembled WGS sequence"/>
</dbReference>
<organism evidence="2 3">
    <name type="scientific">Mesorhizobium opportunistum</name>
    <dbReference type="NCBI Taxonomy" id="593909"/>
    <lineage>
        <taxon>Bacteria</taxon>
        <taxon>Pseudomonadati</taxon>
        <taxon>Pseudomonadota</taxon>
        <taxon>Alphaproteobacteria</taxon>
        <taxon>Hyphomicrobiales</taxon>
        <taxon>Phyllobacteriaceae</taxon>
        <taxon>Mesorhizobium</taxon>
    </lineage>
</organism>
<keyword evidence="3" id="KW-1185">Reference proteome</keyword>
<sequence>MTENETRYETGARKYPAKTGADASDEFSQDAAGNKQPAGGMGLTRGKDEVEDRTRQSEGQNPPRLVTPSPATEKTSGAGPAVAERSKDAKAPKSGRQPGAYVKK</sequence>
<feature type="region of interest" description="Disordered" evidence="1">
    <location>
        <begin position="1"/>
        <end position="104"/>
    </location>
</feature>
<feature type="compositionally biased region" description="Basic and acidic residues" evidence="1">
    <location>
        <begin position="1"/>
        <end position="12"/>
    </location>
</feature>
<comment type="caution">
    <text evidence="2">The sequence shown here is derived from an EMBL/GenBank/DDBJ whole genome shotgun (WGS) entry which is preliminary data.</text>
</comment>
<evidence type="ECO:0000313" key="2">
    <source>
        <dbReference type="EMBL" id="MER8933430.1"/>
    </source>
</evidence>
<evidence type="ECO:0000256" key="1">
    <source>
        <dbReference type="SAM" id="MobiDB-lite"/>
    </source>
</evidence>
<accession>A0ABV1YE42</accession>
<dbReference type="EMBL" id="JAMYPJ010000012">
    <property type="protein sequence ID" value="MER8933430.1"/>
    <property type="molecule type" value="Genomic_DNA"/>
</dbReference>
<reference evidence="2 3" key="1">
    <citation type="journal article" date="2024" name="Proc. Natl. Acad. Sci. U.S.A.">
        <title>The evolutionary genomics of adaptation to stress in wild rhizobium bacteria.</title>
        <authorList>
            <person name="Kehlet-Delgado H."/>
            <person name="Montoya A.P."/>
            <person name="Jensen K.T."/>
            <person name="Wendlandt C.E."/>
            <person name="Dexheimer C."/>
            <person name="Roberts M."/>
            <person name="Torres Martinez L."/>
            <person name="Friesen M.L."/>
            <person name="Griffitts J.S."/>
            <person name="Porter S.S."/>
        </authorList>
    </citation>
    <scope>NUCLEOTIDE SEQUENCE [LARGE SCALE GENOMIC DNA]</scope>
    <source>
        <strain evidence="2 3">M0729</strain>
    </source>
</reference>
<evidence type="ECO:0000313" key="3">
    <source>
        <dbReference type="Proteomes" id="UP001464387"/>
    </source>
</evidence>
<feature type="compositionally biased region" description="Basic and acidic residues" evidence="1">
    <location>
        <begin position="45"/>
        <end position="56"/>
    </location>
</feature>
<name>A0ABV1YE42_9HYPH</name>
<proteinExistence type="predicted"/>